<protein>
    <submittedName>
        <fullName evidence="3">LLM class flavin-dependent oxidoreductase</fullName>
    </submittedName>
</protein>
<feature type="region of interest" description="Disordered" evidence="1">
    <location>
        <begin position="1"/>
        <end position="24"/>
    </location>
</feature>
<feature type="domain" description="Luciferase-like" evidence="2">
    <location>
        <begin position="21"/>
        <end position="101"/>
    </location>
</feature>
<dbReference type="InterPro" id="IPR036661">
    <property type="entry name" value="Luciferase-like_sf"/>
</dbReference>
<dbReference type="AlphaFoldDB" id="A0A345NK67"/>
<accession>A0A345NK67</accession>
<sequence>MPCSASVSVRPWTGTSPISGRRRTRAARLDEGLDVLDQLLRGPTDHRGEHYRVAADLRPRPVQSPRPPIWVAGVAPNRRPLARARRWDGVVPNGKDGDLTPEELTAYLSLDGEPTRQGWDVVAHRAPGTAAADYAEVGATWLIESVSPTRDGWEREVGSIVGDGPRD</sequence>
<dbReference type="Pfam" id="PF00296">
    <property type="entry name" value="Bac_luciferase"/>
    <property type="match status" value="1"/>
</dbReference>
<evidence type="ECO:0000313" key="4">
    <source>
        <dbReference type="Proteomes" id="UP000253790"/>
    </source>
</evidence>
<dbReference type="Gene3D" id="3.20.20.30">
    <property type="entry name" value="Luciferase-like domain"/>
    <property type="match status" value="1"/>
</dbReference>
<dbReference type="InterPro" id="IPR011251">
    <property type="entry name" value="Luciferase-like_dom"/>
</dbReference>
<reference evidence="3 4" key="1">
    <citation type="submission" date="2018-07" db="EMBL/GenBank/DDBJ databases">
        <title>Complete genome sequencing of Ornithinimicrobium sp. AMA3305.</title>
        <authorList>
            <person name="Bae J.-W."/>
        </authorList>
    </citation>
    <scope>NUCLEOTIDE SEQUENCE [LARGE SCALE GENOMIC DNA]</scope>
    <source>
        <strain evidence="3 4">AMA3305</strain>
    </source>
</reference>
<dbReference type="SUPFAM" id="SSF51679">
    <property type="entry name" value="Bacterial luciferase-like"/>
    <property type="match status" value="1"/>
</dbReference>
<evidence type="ECO:0000256" key="1">
    <source>
        <dbReference type="SAM" id="MobiDB-lite"/>
    </source>
</evidence>
<keyword evidence="4" id="KW-1185">Reference proteome</keyword>
<evidence type="ECO:0000259" key="2">
    <source>
        <dbReference type="Pfam" id="PF00296"/>
    </source>
</evidence>
<dbReference type="KEGG" id="orn:DV701_04135"/>
<organism evidence="3 4">
    <name type="scientific">Ornithinimicrobium avium</name>
    <dbReference type="NCBI Taxonomy" id="2283195"/>
    <lineage>
        <taxon>Bacteria</taxon>
        <taxon>Bacillati</taxon>
        <taxon>Actinomycetota</taxon>
        <taxon>Actinomycetes</taxon>
        <taxon>Micrococcales</taxon>
        <taxon>Ornithinimicrobiaceae</taxon>
        <taxon>Ornithinimicrobium</taxon>
    </lineage>
</organism>
<dbReference type="GO" id="GO:0016705">
    <property type="term" value="F:oxidoreductase activity, acting on paired donors, with incorporation or reduction of molecular oxygen"/>
    <property type="evidence" value="ECO:0007669"/>
    <property type="project" value="InterPro"/>
</dbReference>
<evidence type="ECO:0000313" key="3">
    <source>
        <dbReference type="EMBL" id="AXH95425.1"/>
    </source>
</evidence>
<gene>
    <name evidence="3" type="ORF">DV701_04135</name>
</gene>
<name>A0A345NK67_9MICO</name>
<proteinExistence type="predicted"/>
<dbReference type="EMBL" id="CP031229">
    <property type="protein sequence ID" value="AXH95425.1"/>
    <property type="molecule type" value="Genomic_DNA"/>
</dbReference>
<dbReference type="Proteomes" id="UP000253790">
    <property type="component" value="Chromosome"/>
</dbReference>
<dbReference type="OrthoDB" id="5175259at2"/>